<proteinExistence type="predicted"/>
<organism evidence="1 2">
    <name type="scientific">Bacillus thuringiensis</name>
    <dbReference type="NCBI Taxonomy" id="1428"/>
    <lineage>
        <taxon>Bacteria</taxon>
        <taxon>Bacillati</taxon>
        <taxon>Bacillota</taxon>
        <taxon>Bacilli</taxon>
        <taxon>Bacillales</taxon>
        <taxon>Bacillaceae</taxon>
        <taxon>Bacillus</taxon>
        <taxon>Bacillus cereus group</taxon>
    </lineage>
</organism>
<evidence type="ECO:0000313" key="1">
    <source>
        <dbReference type="EMBL" id="TFF44239.1"/>
    </source>
</evidence>
<evidence type="ECO:0000313" key="2">
    <source>
        <dbReference type="Proteomes" id="UP000297630"/>
    </source>
</evidence>
<protein>
    <submittedName>
        <fullName evidence="1">Uncharacterized protein</fullName>
    </submittedName>
</protein>
<gene>
    <name evidence="1" type="ORF">EQ803_24745</name>
</gene>
<reference evidence="1 2" key="1">
    <citation type="submission" date="2019-01" db="EMBL/GenBank/DDBJ databases">
        <title>Draft genome sequence of Bacillus sp. DPC6431.</title>
        <authorList>
            <person name="Arbulu S."/>
            <person name="Murphy K."/>
            <person name="O'Sullivan O."/>
            <person name="Rea M.C."/>
            <person name="Hill C."/>
            <person name="Ross R.P."/>
        </authorList>
    </citation>
    <scope>NUCLEOTIDE SEQUENCE [LARGE SCALE GENOMIC DNA]</scope>
    <source>
        <strain evidence="1 2">DPC6431</strain>
    </source>
</reference>
<accession>A0A4Y8SY19</accession>
<dbReference type="AlphaFoldDB" id="A0A4Y8SY19"/>
<sequence length="145" mass="16569">MNHFLFRTMNASIPNKIVIPKPIFIFSLLLLSIRSYYIPERSNANTKKVVITKDRRIISIGNSFLLSFSSDTKPNIYPITVTTIHKISAMNSGNLASAVLKNKIIQNICNNNTNNKYLLNFIYATPYVIFRIMLPCIKNISTFFC</sequence>
<comment type="caution">
    <text evidence="1">The sequence shown here is derived from an EMBL/GenBank/DDBJ whole genome shotgun (WGS) entry which is preliminary data.</text>
</comment>
<dbReference type="EMBL" id="SCLP01000015">
    <property type="protein sequence ID" value="TFF44239.1"/>
    <property type="molecule type" value="Genomic_DNA"/>
</dbReference>
<name>A0A4Y8SY19_BACTU</name>
<dbReference type="Proteomes" id="UP000297630">
    <property type="component" value="Unassembled WGS sequence"/>
</dbReference>